<proteinExistence type="predicted"/>
<sequence>MTLAARALAQLAAWPDLSEAEPSCGVGRALRAADGEIVHFHSDDHVDLYLTARAIKRFEEHLTATTAVQLVPGSQWVTLRIDVSADIHLLMTLVSLALQAHQAWPVPDDVPRAQCNDHLSSARPRENLGGG</sequence>
<organism evidence="2 3">
    <name type="scientific">Streptomyces chartreusis</name>
    <dbReference type="NCBI Taxonomy" id="1969"/>
    <lineage>
        <taxon>Bacteria</taxon>
        <taxon>Bacillati</taxon>
        <taxon>Actinomycetota</taxon>
        <taxon>Actinomycetes</taxon>
        <taxon>Kitasatosporales</taxon>
        <taxon>Streptomycetaceae</taxon>
        <taxon>Streptomyces</taxon>
    </lineage>
</organism>
<reference evidence="2 3" key="1">
    <citation type="submission" date="2020-06" db="EMBL/GenBank/DDBJ databases">
        <title>Genome mining for natural products.</title>
        <authorList>
            <person name="Zhang B."/>
            <person name="Shi J."/>
            <person name="Ge H."/>
        </authorList>
    </citation>
    <scope>NUCLEOTIDE SEQUENCE [LARGE SCALE GENOMIC DNA]</scope>
    <source>
        <strain evidence="2 3">NA02069</strain>
    </source>
</reference>
<name>A0A7H8TL96_STRCX</name>
<dbReference type="RefSeq" id="WP_176578609.1">
    <property type="nucleotide sequence ID" value="NZ_CBDRGH010000013.1"/>
</dbReference>
<feature type="domain" description="Luciferase" evidence="1">
    <location>
        <begin position="35"/>
        <end position="97"/>
    </location>
</feature>
<evidence type="ECO:0000313" key="3">
    <source>
        <dbReference type="Proteomes" id="UP000509418"/>
    </source>
</evidence>
<dbReference type="EMBL" id="CP056041">
    <property type="protein sequence ID" value="QKZ24017.1"/>
    <property type="molecule type" value="Genomic_DNA"/>
</dbReference>
<dbReference type="Pfam" id="PF17648">
    <property type="entry name" value="Luciferase"/>
    <property type="match status" value="1"/>
</dbReference>
<accession>A0A7H8TL96</accession>
<evidence type="ECO:0000313" key="2">
    <source>
        <dbReference type="EMBL" id="QKZ24017.1"/>
    </source>
</evidence>
<dbReference type="Proteomes" id="UP000509418">
    <property type="component" value="Chromosome"/>
</dbReference>
<protein>
    <submittedName>
        <fullName evidence="2">DUF5519 family protein</fullName>
    </submittedName>
</protein>
<keyword evidence="3" id="KW-1185">Reference proteome</keyword>
<gene>
    <name evidence="2" type="ORF">HUT05_45755</name>
</gene>
<dbReference type="AlphaFoldDB" id="A0A7H8TL96"/>
<evidence type="ECO:0000259" key="1">
    <source>
        <dbReference type="Pfam" id="PF17648"/>
    </source>
</evidence>
<dbReference type="InterPro" id="IPR040841">
    <property type="entry name" value="Luciferase_dom"/>
</dbReference>